<name>A0A545UDT8_9GAMM</name>
<feature type="domain" description="GST C-terminal" evidence="5">
    <location>
        <begin position="83"/>
        <end position="205"/>
    </location>
</feature>
<dbReference type="InterPro" id="IPR004045">
    <property type="entry name" value="Glutathione_S-Trfase_N"/>
</dbReference>
<dbReference type="InterPro" id="IPR036249">
    <property type="entry name" value="Thioredoxin-like_sf"/>
</dbReference>
<dbReference type="Pfam" id="PF13409">
    <property type="entry name" value="GST_N_2"/>
    <property type="match status" value="1"/>
</dbReference>
<dbReference type="Gene3D" id="1.20.1050.10">
    <property type="match status" value="1"/>
</dbReference>
<gene>
    <name evidence="6" type="ORF">FLL46_12220</name>
</gene>
<proteinExistence type="predicted"/>
<dbReference type="OrthoDB" id="9782992at2"/>
<keyword evidence="7" id="KW-1185">Reference proteome</keyword>
<keyword evidence="2 6" id="KW-0808">Transferase</keyword>
<comment type="caution">
    <text evidence="6">The sequence shown here is derived from an EMBL/GenBank/DDBJ whole genome shotgun (WGS) entry which is preliminary data.</text>
</comment>
<dbReference type="EC" id="2.5.1.18" evidence="1"/>
<feature type="domain" description="GST N-terminal" evidence="4">
    <location>
        <begin position="1"/>
        <end position="79"/>
    </location>
</feature>
<dbReference type="InterPro" id="IPR050983">
    <property type="entry name" value="GST_Omega/HSP26"/>
</dbReference>
<dbReference type="SFLD" id="SFLDS00019">
    <property type="entry name" value="Glutathione_Transferase_(cytos"/>
    <property type="match status" value="1"/>
</dbReference>
<dbReference type="PROSITE" id="PS50405">
    <property type="entry name" value="GST_CTER"/>
    <property type="match status" value="1"/>
</dbReference>
<reference evidence="6 7" key="1">
    <citation type="submission" date="2019-07" db="EMBL/GenBank/DDBJ databases">
        <title>Draft genome for Aliikangiella sp. M105.</title>
        <authorList>
            <person name="Wang G."/>
        </authorList>
    </citation>
    <scope>NUCLEOTIDE SEQUENCE [LARGE SCALE GENOMIC DNA]</scope>
    <source>
        <strain evidence="6 7">M105</strain>
    </source>
</reference>
<dbReference type="InterPro" id="IPR040079">
    <property type="entry name" value="Glutathione_S-Trfase"/>
</dbReference>
<evidence type="ECO:0000256" key="3">
    <source>
        <dbReference type="ARBA" id="ARBA00047960"/>
    </source>
</evidence>
<dbReference type="PANTHER" id="PTHR43968:SF6">
    <property type="entry name" value="GLUTATHIONE S-TRANSFERASE OMEGA"/>
    <property type="match status" value="1"/>
</dbReference>
<evidence type="ECO:0000313" key="6">
    <source>
        <dbReference type="EMBL" id="TQV87629.1"/>
    </source>
</evidence>
<evidence type="ECO:0000256" key="2">
    <source>
        <dbReference type="ARBA" id="ARBA00022679"/>
    </source>
</evidence>
<dbReference type="Gene3D" id="3.40.30.10">
    <property type="entry name" value="Glutaredoxin"/>
    <property type="match status" value="1"/>
</dbReference>
<dbReference type="RefSeq" id="WP_142893807.1">
    <property type="nucleotide sequence ID" value="NZ_ML660164.1"/>
</dbReference>
<evidence type="ECO:0000259" key="4">
    <source>
        <dbReference type="PROSITE" id="PS50404"/>
    </source>
</evidence>
<dbReference type="InterPro" id="IPR004046">
    <property type="entry name" value="GST_C"/>
</dbReference>
<dbReference type="PANTHER" id="PTHR43968">
    <property type="match status" value="1"/>
</dbReference>
<dbReference type="SFLD" id="SFLDG01152">
    <property type="entry name" value="Main.3:_Omega-_and_Tau-like"/>
    <property type="match status" value="1"/>
</dbReference>
<protein>
    <recommendedName>
        <fullName evidence="1">glutathione transferase</fullName>
        <ecNumber evidence="1">2.5.1.18</ecNumber>
    </recommendedName>
</protein>
<evidence type="ECO:0000259" key="5">
    <source>
        <dbReference type="PROSITE" id="PS50405"/>
    </source>
</evidence>
<sequence>MIKIVSFKICPFVQRVTALLEAKSVPYELEYIDLKNKPQWFLDISPTGQVPILVTESGEALFESDAIIEYIDEVTTPLEPGVTPEQRAKDRAWSYQASKHYLVQCSAQRSPDKELLIERAGKLAKAFEKVEKKLGNGPYFKGETLSNVDIAWLPLLHRAAIIRKHTCYDFIEDFPKIKAWQEALLATGLADKTVAKDFEEAFTGFYLADSTYLGQIVCNNKDETAESKSNCVGLDEYGCC</sequence>
<evidence type="ECO:0000313" key="7">
    <source>
        <dbReference type="Proteomes" id="UP000315439"/>
    </source>
</evidence>
<dbReference type="CDD" id="cd00570">
    <property type="entry name" value="GST_N_family"/>
    <property type="match status" value="1"/>
</dbReference>
<dbReference type="GO" id="GO:0005737">
    <property type="term" value="C:cytoplasm"/>
    <property type="evidence" value="ECO:0007669"/>
    <property type="project" value="TreeGrafter"/>
</dbReference>
<organism evidence="6 7">
    <name type="scientific">Aliikangiella coralliicola</name>
    <dbReference type="NCBI Taxonomy" id="2592383"/>
    <lineage>
        <taxon>Bacteria</taxon>
        <taxon>Pseudomonadati</taxon>
        <taxon>Pseudomonadota</taxon>
        <taxon>Gammaproteobacteria</taxon>
        <taxon>Oceanospirillales</taxon>
        <taxon>Pleioneaceae</taxon>
        <taxon>Aliikangiella</taxon>
    </lineage>
</organism>
<accession>A0A545UDT8</accession>
<dbReference type="EMBL" id="VIKS01000007">
    <property type="protein sequence ID" value="TQV87629.1"/>
    <property type="molecule type" value="Genomic_DNA"/>
</dbReference>
<dbReference type="InterPro" id="IPR036282">
    <property type="entry name" value="Glutathione-S-Trfase_C_sf"/>
</dbReference>
<dbReference type="InterPro" id="IPR045073">
    <property type="entry name" value="Omega/Tau-like"/>
</dbReference>
<dbReference type="Proteomes" id="UP000315439">
    <property type="component" value="Unassembled WGS sequence"/>
</dbReference>
<dbReference type="AlphaFoldDB" id="A0A545UDT8"/>
<dbReference type="GO" id="GO:0004364">
    <property type="term" value="F:glutathione transferase activity"/>
    <property type="evidence" value="ECO:0007669"/>
    <property type="project" value="UniProtKB-EC"/>
</dbReference>
<dbReference type="PROSITE" id="PS50404">
    <property type="entry name" value="GST_NTER"/>
    <property type="match status" value="1"/>
</dbReference>
<dbReference type="CDD" id="cd00299">
    <property type="entry name" value="GST_C_family"/>
    <property type="match status" value="1"/>
</dbReference>
<dbReference type="SUPFAM" id="SSF47616">
    <property type="entry name" value="GST C-terminal domain-like"/>
    <property type="match status" value="1"/>
</dbReference>
<dbReference type="InterPro" id="IPR010987">
    <property type="entry name" value="Glutathione-S-Trfase_C-like"/>
</dbReference>
<dbReference type="SUPFAM" id="SSF52833">
    <property type="entry name" value="Thioredoxin-like"/>
    <property type="match status" value="1"/>
</dbReference>
<dbReference type="Pfam" id="PF00043">
    <property type="entry name" value="GST_C"/>
    <property type="match status" value="1"/>
</dbReference>
<evidence type="ECO:0000256" key="1">
    <source>
        <dbReference type="ARBA" id="ARBA00012452"/>
    </source>
</evidence>
<dbReference type="SFLD" id="SFLDG00358">
    <property type="entry name" value="Main_(cytGST)"/>
    <property type="match status" value="1"/>
</dbReference>
<comment type="catalytic activity">
    <reaction evidence="3">
        <text>RX + glutathione = an S-substituted glutathione + a halide anion + H(+)</text>
        <dbReference type="Rhea" id="RHEA:16437"/>
        <dbReference type="ChEBI" id="CHEBI:15378"/>
        <dbReference type="ChEBI" id="CHEBI:16042"/>
        <dbReference type="ChEBI" id="CHEBI:17792"/>
        <dbReference type="ChEBI" id="CHEBI:57925"/>
        <dbReference type="ChEBI" id="CHEBI:90779"/>
        <dbReference type="EC" id="2.5.1.18"/>
    </reaction>
</comment>